<sequence>METRSNENLSDIRASMGGLPSALDQLELEQGFNSL</sequence>
<comment type="caution">
    <text evidence="1">The sequence shown here is derived from an EMBL/GenBank/DDBJ whole genome shotgun (WGS) entry which is preliminary data.</text>
</comment>
<reference evidence="2" key="1">
    <citation type="submission" date="2013-09" db="EMBL/GenBank/DDBJ databases">
        <title>Corchorus olitorius genome sequencing.</title>
        <authorList>
            <person name="Alam M."/>
            <person name="Haque M.S."/>
            <person name="Islam M.S."/>
            <person name="Emdad E.M."/>
            <person name="Islam M.M."/>
            <person name="Ahmed B."/>
            <person name="Halim A."/>
            <person name="Hossen Q.M.M."/>
            <person name="Hossain M.Z."/>
            <person name="Ahmed R."/>
            <person name="Khan M.M."/>
            <person name="Islam R."/>
            <person name="Rashid M.M."/>
            <person name="Khan S.A."/>
            <person name="Rahman M.S."/>
            <person name="Alam M."/>
            <person name="Yahiya A.S."/>
            <person name="Khan M.S."/>
            <person name="Azam M.S."/>
            <person name="Haque T."/>
            <person name="Lashkar M.Z.H."/>
            <person name="Akhand A.I."/>
            <person name="Morshed G."/>
            <person name="Roy S."/>
            <person name="Uddin K.S."/>
            <person name="Rabeya T."/>
            <person name="Hossain A.S."/>
            <person name="Chowdhury A."/>
            <person name="Snigdha A.R."/>
            <person name="Mortoza M.S."/>
            <person name="Matin S.A."/>
            <person name="Hoque S.M.E."/>
            <person name="Islam M.K."/>
            <person name="Roy D.K."/>
            <person name="Haider R."/>
            <person name="Moosa M.M."/>
            <person name="Elias S.M."/>
            <person name="Hasan A.M."/>
            <person name="Jahan S."/>
            <person name="Shafiuddin M."/>
            <person name="Mahmood N."/>
            <person name="Shommy N.S."/>
        </authorList>
    </citation>
    <scope>NUCLEOTIDE SEQUENCE [LARGE SCALE GENOMIC DNA]</scope>
    <source>
        <strain evidence="2">cv. O-4</strain>
    </source>
</reference>
<gene>
    <name evidence="1" type="ORF">COLO4_16022</name>
</gene>
<evidence type="ECO:0000313" key="1">
    <source>
        <dbReference type="EMBL" id="OMO95247.1"/>
    </source>
</evidence>
<keyword evidence="2" id="KW-1185">Reference proteome</keyword>
<proteinExistence type="predicted"/>
<dbReference type="Proteomes" id="UP000187203">
    <property type="component" value="Unassembled WGS sequence"/>
</dbReference>
<dbReference type="EMBL" id="AWUE01015860">
    <property type="protein sequence ID" value="OMO95247.1"/>
    <property type="molecule type" value="Genomic_DNA"/>
</dbReference>
<dbReference type="AlphaFoldDB" id="A0A1R3JKE6"/>
<evidence type="ECO:0000313" key="2">
    <source>
        <dbReference type="Proteomes" id="UP000187203"/>
    </source>
</evidence>
<protein>
    <submittedName>
        <fullName evidence="1">Uncharacterized protein</fullName>
    </submittedName>
</protein>
<accession>A0A1R3JKE6</accession>
<organism evidence="1 2">
    <name type="scientific">Corchorus olitorius</name>
    <dbReference type="NCBI Taxonomy" id="93759"/>
    <lineage>
        <taxon>Eukaryota</taxon>
        <taxon>Viridiplantae</taxon>
        <taxon>Streptophyta</taxon>
        <taxon>Embryophyta</taxon>
        <taxon>Tracheophyta</taxon>
        <taxon>Spermatophyta</taxon>
        <taxon>Magnoliopsida</taxon>
        <taxon>eudicotyledons</taxon>
        <taxon>Gunneridae</taxon>
        <taxon>Pentapetalae</taxon>
        <taxon>rosids</taxon>
        <taxon>malvids</taxon>
        <taxon>Malvales</taxon>
        <taxon>Malvaceae</taxon>
        <taxon>Grewioideae</taxon>
        <taxon>Apeibeae</taxon>
        <taxon>Corchorus</taxon>
    </lineage>
</organism>
<name>A0A1R3JKE6_9ROSI</name>